<feature type="binding site" evidence="1">
    <location>
        <position position="86"/>
    </location>
    <ligand>
        <name>a divalent metal cation</name>
        <dbReference type="ChEBI" id="CHEBI:60240"/>
        <label>1</label>
    </ligand>
</feature>
<feature type="binding site" evidence="1">
    <location>
        <position position="146"/>
    </location>
    <ligand>
        <name>a divalent metal cation</name>
        <dbReference type="ChEBI" id="CHEBI:60240"/>
        <label>2</label>
    </ligand>
</feature>
<dbReference type="AlphaFoldDB" id="A0A2T9X7X3"/>
<comment type="caution">
    <text evidence="2">The sequence shown here is derived from an EMBL/GenBank/DDBJ whole genome shotgun (WGS) entry which is preliminary data.</text>
</comment>
<feature type="binding site" evidence="1">
    <location>
        <position position="6"/>
    </location>
    <ligand>
        <name>a divalent metal cation</name>
        <dbReference type="ChEBI" id="CHEBI:60240"/>
        <label>1</label>
    </ligand>
</feature>
<gene>
    <name evidence="2" type="ORF">DDW13_03930</name>
</gene>
<keyword evidence="2" id="KW-0378">Hydrolase</keyword>
<feature type="binding site" evidence="1">
    <location>
        <position position="124"/>
    </location>
    <ligand>
        <name>a divalent metal cation</name>
        <dbReference type="ChEBI" id="CHEBI:60240"/>
        <label>2</label>
    </ligand>
</feature>
<dbReference type="InterPro" id="IPR001130">
    <property type="entry name" value="TatD-like"/>
</dbReference>
<feature type="binding site" evidence="1">
    <location>
        <position position="194"/>
    </location>
    <ligand>
        <name>a divalent metal cation</name>
        <dbReference type="ChEBI" id="CHEBI:60240"/>
        <label>1</label>
    </ligand>
</feature>
<feature type="binding site" evidence="1">
    <location>
        <position position="8"/>
    </location>
    <ligand>
        <name>a divalent metal cation</name>
        <dbReference type="ChEBI" id="CHEBI:60240"/>
        <label>1</label>
    </ligand>
</feature>
<organism evidence="2 3">
    <name type="scientific">Acidianus hospitalis</name>
    <dbReference type="NCBI Taxonomy" id="563177"/>
    <lineage>
        <taxon>Archaea</taxon>
        <taxon>Thermoproteota</taxon>
        <taxon>Thermoprotei</taxon>
        <taxon>Sulfolobales</taxon>
        <taxon>Sulfolobaceae</taxon>
        <taxon>Acidianus</taxon>
    </lineage>
</organism>
<reference evidence="2 3" key="1">
    <citation type="journal article" date="2015" name="Appl. Environ. Microbiol.">
        <title>Nanoarchaeota, Their Sulfolobales Host, and Nanoarchaeota Virus Distribution across Yellowstone National Park Hot Springs.</title>
        <authorList>
            <person name="Munson-McGee J.H."/>
            <person name="Field E.K."/>
            <person name="Bateson M."/>
            <person name="Rooney C."/>
            <person name="Stepanauskas R."/>
            <person name="Young M.J."/>
        </authorList>
    </citation>
    <scope>NUCLEOTIDE SEQUENCE [LARGE SCALE GENOMIC DNA]</scope>
    <source>
        <strain evidence="2">SCGC AC-742_N10</strain>
    </source>
</reference>
<protein>
    <submittedName>
        <fullName evidence="2">Hydrolase TatD</fullName>
    </submittedName>
</protein>
<dbReference type="Pfam" id="PF01026">
    <property type="entry name" value="TatD_DNase"/>
    <property type="match status" value="1"/>
</dbReference>
<dbReference type="GO" id="GO:0016788">
    <property type="term" value="F:hydrolase activity, acting on ester bonds"/>
    <property type="evidence" value="ECO:0007669"/>
    <property type="project" value="InterPro"/>
</dbReference>
<dbReference type="PANTHER" id="PTHR46124">
    <property type="entry name" value="D-AMINOACYL-TRNA DEACYLASE"/>
    <property type="match status" value="1"/>
</dbReference>
<evidence type="ECO:0000313" key="2">
    <source>
        <dbReference type="EMBL" id="PVU76186.1"/>
    </source>
</evidence>
<dbReference type="PANTHER" id="PTHR46124:SF2">
    <property type="entry name" value="D-AMINOACYL-TRNA DEACYLASE"/>
    <property type="match status" value="1"/>
</dbReference>
<name>A0A2T9X7X3_9CREN</name>
<sequence length="243" mass="27946">MLVDIHAHLNSDELKDKIDEILSKCNIKIINAGVDLDSDLETLELARIYKDIVYPAIGFHPEYIEKSEKEMDKILPLIDKAIAISEVGLDYYWIKDEKLRKKEIEVLSTFLEIGEKRRKPVILHIRGGMSDFLQLISSYKLTFIIHAFEGSIKIARKILDLGGYLSFPPIIVRDKLRRQIAKEVPLDKLFTETDSPFLGPEKGKINEPCNVSITLSELSIIKGLGKEEIEKQIEKNFYRVFMQ</sequence>
<evidence type="ECO:0000256" key="1">
    <source>
        <dbReference type="PIRSR" id="PIRSR005902-1"/>
    </source>
</evidence>
<dbReference type="GO" id="GO:0046872">
    <property type="term" value="F:metal ion binding"/>
    <property type="evidence" value="ECO:0007669"/>
    <property type="project" value="UniProtKB-KW"/>
</dbReference>
<dbReference type="SUPFAM" id="SSF51556">
    <property type="entry name" value="Metallo-dependent hydrolases"/>
    <property type="match status" value="1"/>
</dbReference>
<dbReference type="PIRSF" id="PIRSF005902">
    <property type="entry name" value="DNase_TatD"/>
    <property type="match status" value="1"/>
</dbReference>
<proteinExistence type="predicted"/>
<dbReference type="InterPro" id="IPR032466">
    <property type="entry name" value="Metal_Hydrolase"/>
</dbReference>
<evidence type="ECO:0000313" key="3">
    <source>
        <dbReference type="Proteomes" id="UP000245638"/>
    </source>
</evidence>
<dbReference type="Proteomes" id="UP000245638">
    <property type="component" value="Unassembled WGS sequence"/>
</dbReference>
<dbReference type="EMBL" id="QEFD01000122">
    <property type="protein sequence ID" value="PVU76186.1"/>
    <property type="molecule type" value="Genomic_DNA"/>
</dbReference>
<accession>A0A2T9X7X3</accession>
<dbReference type="Gene3D" id="3.20.20.140">
    <property type="entry name" value="Metal-dependent hydrolases"/>
    <property type="match status" value="1"/>
</dbReference>
<keyword evidence="1" id="KW-0479">Metal-binding</keyword>
<dbReference type="CDD" id="cd01310">
    <property type="entry name" value="TatD_DNAse"/>
    <property type="match status" value="1"/>
</dbReference>